<feature type="binding site" description="axial binding residue" evidence="11">
    <location>
        <position position="129"/>
    </location>
    <ligand>
        <name>heme</name>
        <dbReference type="ChEBI" id="CHEBI:30413"/>
    </ligand>
    <ligandPart>
        <name>Fe</name>
        <dbReference type="ChEBI" id="CHEBI:18248"/>
    </ligandPart>
</feature>
<comment type="similarity">
    <text evidence="4 12">Belongs to the cytochrome P450 family.</text>
</comment>
<evidence type="ECO:0000256" key="2">
    <source>
        <dbReference type="ARBA" id="ARBA00003690"/>
    </source>
</evidence>
<dbReference type="EMBL" id="JAXCGZ010009606">
    <property type="protein sequence ID" value="KAK7076599.1"/>
    <property type="molecule type" value="Genomic_DNA"/>
</dbReference>
<evidence type="ECO:0000256" key="5">
    <source>
        <dbReference type="ARBA" id="ARBA00022617"/>
    </source>
</evidence>
<reference evidence="13 14" key="1">
    <citation type="submission" date="2023-11" db="EMBL/GenBank/DDBJ databases">
        <title>Halocaridina rubra genome assembly.</title>
        <authorList>
            <person name="Smith C."/>
        </authorList>
    </citation>
    <scope>NUCLEOTIDE SEQUENCE [LARGE SCALE GENOMIC DNA]</scope>
    <source>
        <strain evidence="13">EP-1</strain>
        <tissue evidence="13">Whole</tissue>
    </source>
</reference>
<dbReference type="PROSITE" id="PS00086">
    <property type="entry name" value="CYTOCHROME_P450"/>
    <property type="match status" value="1"/>
</dbReference>
<dbReference type="GO" id="GO:0004497">
    <property type="term" value="F:monooxygenase activity"/>
    <property type="evidence" value="ECO:0007669"/>
    <property type="project" value="UniProtKB-KW"/>
</dbReference>
<evidence type="ECO:0000256" key="1">
    <source>
        <dbReference type="ARBA" id="ARBA00001971"/>
    </source>
</evidence>
<dbReference type="GO" id="GO:0020037">
    <property type="term" value="F:heme binding"/>
    <property type="evidence" value="ECO:0007669"/>
    <property type="project" value="InterPro"/>
</dbReference>
<evidence type="ECO:0000256" key="9">
    <source>
        <dbReference type="ARBA" id="ARBA00023033"/>
    </source>
</evidence>
<accession>A0AAN9A732</accession>
<sequence>MPKFSTLETSMYTKQRAYEELLEVFGTSDRPATMADLRQLKYTENCIKEALRLYPSVPMFARELKEEITVENYKVPPGTTLVIIPYCLHRDPKHFPKPEVFDPDRFLPENCKNRHPYAYIPFSAGPRNCIDSPYSNMCLSLILVNLGQKFALIEEKIVVSNILRKFRVESVVRREDLRILGELVLRPENGNMLKLFPRS</sequence>
<keyword evidence="6 11" id="KW-0479">Metal-binding</keyword>
<protein>
    <submittedName>
        <fullName evidence="13">Cytochrome P450 4V2</fullName>
    </submittedName>
</protein>
<evidence type="ECO:0000256" key="6">
    <source>
        <dbReference type="ARBA" id="ARBA00022723"/>
    </source>
</evidence>
<proteinExistence type="inferred from homology"/>
<dbReference type="AlphaFoldDB" id="A0AAN9A732"/>
<dbReference type="Gene3D" id="1.10.630.10">
    <property type="entry name" value="Cytochrome P450"/>
    <property type="match status" value="1"/>
</dbReference>
<keyword evidence="10" id="KW-0472">Membrane</keyword>
<evidence type="ECO:0000256" key="8">
    <source>
        <dbReference type="ARBA" id="ARBA00023004"/>
    </source>
</evidence>
<evidence type="ECO:0000256" key="7">
    <source>
        <dbReference type="ARBA" id="ARBA00022824"/>
    </source>
</evidence>
<dbReference type="Proteomes" id="UP001381693">
    <property type="component" value="Unassembled WGS sequence"/>
</dbReference>
<dbReference type="GO" id="GO:0005506">
    <property type="term" value="F:iron ion binding"/>
    <property type="evidence" value="ECO:0007669"/>
    <property type="project" value="InterPro"/>
</dbReference>
<comment type="cofactor">
    <cofactor evidence="1 11">
        <name>heme</name>
        <dbReference type="ChEBI" id="CHEBI:30413"/>
    </cofactor>
</comment>
<dbReference type="PANTHER" id="PTHR24291">
    <property type="entry name" value="CYTOCHROME P450 FAMILY 4"/>
    <property type="match status" value="1"/>
</dbReference>
<dbReference type="InterPro" id="IPR017972">
    <property type="entry name" value="Cyt_P450_CS"/>
</dbReference>
<dbReference type="InterPro" id="IPR001128">
    <property type="entry name" value="Cyt_P450"/>
</dbReference>
<evidence type="ECO:0000256" key="11">
    <source>
        <dbReference type="PIRSR" id="PIRSR602403-1"/>
    </source>
</evidence>
<dbReference type="PANTHER" id="PTHR24291:SF189">
    <property type="entry name" value="CYTOCHROME P450 4C3-RELATED"/>
    <property type="match status" value="1"/>
</dbReference>
<comment type="function">
    <text evidence="2">May be involved in the metabolism of insect hormones and in the breakdown of synthetic insecticides.</text>
</comment>
<name>A0AAN9A732_HALRR</name>
<evidence type="ECO:0000256" key="10">
    <source>
        <dbReference type="ARBA" id="ARBA00023136"/>
    </source>
</evidence>
<dbReference type="Pfam" id="PF00067">
    <property type="entry name" value="p450"/>
    <property type="match status" value="1"/>
</dbReference>
<dbReference type="InterPro" id="IPR050196">
    <property type="entry name" value="Cytochrome_P450_Monoox"/>
</dbReference>
<keyword evidence="9 12" id="KW-0503">Monooxygenase</keyword>
<dbReference type="InterPro" id="IPR002403">
    <property type="entry name" value="Cyt_P450_E_grp-IV"/>
</dbReference>
<gene>
    <name evidence="13" type="primary">CYP4V2_6</name>
    <name evidence="13" type="ORF">SK128_012558</name>
</gene>
<keyword evidence="5 11" id="KW-0349">Heme</keyword>
<keyword evidence="12" id="KW-0560">Oxidoreductase</keyword>
<evidence type="ECO:0000256" key="4">
    <source>
        <dbReference type="ARBA" id="ARBA00010617"/>
    </source>
</evidence>
<dbReference type="InterPro" id="IPR036396">
    <property type="entry name" value="Cyt_P450_sf"/>
</dbReference>
<organism evidence="13 14">
    <name type="scientific">Halocaridina rubra</name>
    <name type="common">Hawaiian red shrimp</name>
    <dbReference type="NCBI Taxonomy" id="373956"/>
    <lineage>
        <taxon>Eukaryota</taxon>
        <taxon>Metazoa</taxon>
        <taxon>Ecdysozoa</taxon>
        <taxon>Arthropoda</taxon>
        <taxon>Crustacea</taxon>
        <taxon>Multicrustacea</taxon>
        <taxon>Malacostraca</taxon>
        <taxon>Eumalacostraca</taxon>
        <taxon>Eucarida</taxon>
        <taxon>Decapoda</taxon>
        <taxon>Pleocyemata</taxon>
        <taxon>Caridea</taxon>
        <taxon>Atyoidea</taxon>
        <taxon>Atyidae</taxon>
        <taxon>Halocaridina</taxon>
    </lineage>
</organism>
<evidence type="ECO:0000313" key="14">
    <source>
        <dbReference type="Proteomes" id="UP001381693"/>
    </source>
</evidence>
<dbReference type="GO" id="GO:0016705">
    <property type="term" value="F:oxidoreductase activity, acting on paired donors, with incorporation or reduction of molecular oxygen"/>
    <property type="evidence" value="ECO:0007669"/>
    <property type="project" value="InterPro"/>
</dbReference>
<dbReference type="PRINTS" id="PR00465">
    <property type="entry name" value="EP450IV"/>
</dbReference>
<keyword evidence="8 11" id="KW-0408">Iron</keyword>
<dbReference type="GO" id="GO:0005789">
    <property type="term" value="C:endoplasmic reticulum membrane"/>
    <property type="evidence" value="ECO:0007669"/>
    <property type="project" value="UniProtKB-SubCell"/>
</dbReference>
<keyword evidence="7" id="KW-0256">Endoplasmic reticulum</keyword>
<evidence type="ECO:0000313" key="13">
    <source>
        <dbReference type="EMBL" id="KAK7076599.1"/>
    </source>
</evidence>
<keyword evidence="14" id="KW-1185">Reference proteome</keyword>
<evidence type="ECO:0000256" key="12">
    <source>
        <dbReference type="RuleBase" id="RU000461"/>
    </source>
</evidence>
<evidence type="ECO:0000256" key="3">
    <source>
        <dbReference type="ARBA" id="ARBA00004586"/>
    </source>
</evidence>
<comment type="caution">
    <text evidence="13">The sequence shown here is derived from an EMBL/GenBank/DDBJ whole genome shotgun (WGS) entry which is preliminary data.</text>
</comment>
<dbReference type="SUPFAM" id="SSF48264">
    <property type="entry name" value="Cytochrome P450"/>
    <property type="match status" value="1"/>
</dbReference>
<comment type="subcellular location">
    <subcellularLocation>
        <location evidence="3">Endoplasmic reticulum membrane</location>
    </subcellularLocation>
</comment>